<feature type="transmembrane region" description="Helical" evidence="12">
    <location>
        <begin position="625"/>
        <end position="643"/>
    </location>
</feature>
<comment type="subcellular location">
    <subcellularLocation>
        <location evidence="2">Endosome membrane</location>
        <topology evidence="2">Multi-pass membrane protein</topology>
    </subcellularLocation>
</comment>
<evidence type="ECO:0000256" key="9">
    <source>
        <dbReference type="ARBA" id="ARBA00023136"/>
    </source>
</evidence>
<evidence type="ECO:0000256" key="7">
    <source>
        <dbReference type="ARBA" id="ARBA00022801"/>
    </source>
</evidence>
<dbReference type="InterPro" id="IPR014729">
    <property type="entry name" value="Rossmann-like_a/b/a_fold"/>
</dbReference>
<evidence type="ECO:0000256" key="5">
    <source>
        <dbReference type="ARBA" id="ARBA00022729"/>
    </source>
</evidence>
<dbReference type="Proteomes" id="UP001231189">
    <property type="component" value="Unassembled WGS sequence"/>
</dbReference>
<feature type="transmembrane region" description="Helical" evidence="12">
    <location>
        <begin position="501"/>
        <end position="521"/>
    </location>
</feature>
<dbReference type="SUPFAM" id="SSF52402">
    <property type="entry name" value="Adenine nucleotide alpha hydrolases-like"/>
    <property type="match status" value="1"/>
</dbReference>
<dbReference type="EMBL" id="JAUUTY010000037">
    <property type="protein sequence ID" value="KAK1603458.1"/>
    <property type="molecule type" value="Genomic_DNA"/>
</dbReference>
<dbReference type="Pfam" id="PF02225">
    <property type="entry name" value="PA"/>
    <property type="match status" value="1"/>
</dbReference>
<keyword evidence="5" id="KW-0732">Signal</keyword>
<dbReference type="AlphaFoldDB" id="A0AAD8QIM3"/>
<dbReference type="Gene3D" id="3.50.30.30">
    <property type="match status" value="1"/>
</dbReference>
<dbReference type="GO" id="GO:0005765">
    <property type="term" value="C:lysosomal membrane"/>
    <property type="evidence" value="ECO:0007669"/>
    <property type="project" value="TreeGrafter"/>
</dbReference>
<dbReference type="CDD" id="cd01989">
    <property type="entry name" value="USP_STK_Ubox_N"/>
    <property type="match status" value="1"/>
</dbReference>
<keyword evidence="10" id="KW-0325">Glycoprotein</keyword>
<reference evidence="14" key="1">
    <citation type="submission" date="2023-07" db="EMBL/GenBank/DDBJ databases">
        <title>A chromosome-level genome assembly of Lolium multiflorum.</title>
        <authorList>
            <person name="Chen Y."/>
            <person name="Copetti D."/>
            <person name="Kolliker R."/>
            <person name="Studer B."/>
        </authorList>
    </citation>
    <scope>NUCLEOTIDE SEQUENCE</scope>
    <source>
        <strain evidence="14">02402/16</strain>
        <tissue evidence="14">Leaf</tissue>
    </source>
</reference>
<evidence type="ECO:0000259" key="13">
    <source>
        <dbReference type="Pfam" id="PF02225"/>
    </source>
</evidence>
<evidence type="ECO:0000256" key="4">
    <source>
        <dbReference type="ARBA" id="ARBA00022692"/>
    </source>
</evidence>
<feature type="transmembrane region" description="Helical" evidence="12">
    <location>
        <begin position="527"/>
        <end position="556"/>
    </location>
</feature>
<dbReference type="FunFam" id="3.50.30.30:FF:000007">
    <property type="entry name" value="Signal peptide peptidase-like 3"/>
    <property type="match status" value="1"/>
</dbReference>
<keyword evidence="15" id="KW-1185">Reference proteome</keyword>
<evidence type="ECO:0000313" key="14">
    <source>
        <dbReference type="EMBL" id="KAK1603458.1"/>
    </source>
</evidence>
<dbReference type="GO" id="GO:0098553">
    <property type="term" value="C:lumenal side of endoplasmic reticulum membrane"/>
    <property type="evidence" value="ECO:0007669"/>
    <property type="project" value="TreeGrafter"/>
</dbReference>
<evidence type="ECO:0000256" key="6">
    <source>
        <dbReference type="ARBA" id="ARBA00022753"/>
    </source>
</evidence>
<feature type="transmembrane region" description="Helical" evidence="12">
    <location>
        <begin position="716"/>
        <end position="735"/>
    </location>
</feature>
<dbReference type="InterPro" id="IPR006639">
    <property type="entry name" value="Preselin/SPP"/>
</dbReference>
<keyword evidence="7" id="KW-0378">Hydrolase</keyword>
<evidence type="ECO:0000256" key="3">
    <source>
        <dbReference type="ARBA" id="ARBA00006859"/>
    </source>
</evidence>
<comment type="similarity">
    <text evidence="3">Belongs to the peptidase A22B family.</text>
</comment>
<feature type="region of interest" description="Disordered" evidence="11">
    <location>
        <begin position="270"/>
        <end position="298"/>
    </location>
</feature>
<keyword evidence="6" id="KW-0967">Endosome</keyword>
<dbReference type="PANTHER" id="PTHR12174:SF75">
    <property type="entry name" value="SIGNAL PEPTIDE PEPTIDASE-LIKE 2"/>
    <property type="match status" value="1"/>
</dbReference>
<evidence type="ECO:0000256" key="12">
    <source>
        <dbReference type="SAM" id="Phobius"/>
    </source>
</evidence>
<evidence type="ECO:0000256" key="10">
    <source>
        <dbReference type="ARBA" id="ARBA00023180"/>
    </source>
</evidence>
<dbReference type="GO" id="GO:0098554">
    <property type="term" value="C:cytoplasmic side of endoplasmic reticulum membrane"/>
    <property type="evidence" value="ECO:0007669"/>
    <property type="project" value="TreeGrafter"/>
</dbReference>
<dbReference type="GO" id="GO:0030660">
    <property type="term" value="C:Golgi-associated vesicle membrane"/>
    <property type="evidence" value="ECO:0007669"/>
    <property type="project" value="TreeGrafter"/>
</dbReference>
<feature type="transmembrane region" description="Helical" evidence="12">
    <location>
        <begin position="741"/>
        <end position="760"/>
    </location>
</feature>
<feature type="compositionally biased region" description="Low complexity" evidence="11">
    <location>
        <begin position="196"/>
        <end position="221"/>
    </location>
</feature>
<feature type="transmembrane region" description="Helical" evidence="12">
    <location>
        <begin position="568"/>
        <end position="592"/>
    </location>
</feature>
<name>A0AAD8QIM3_LOLMU</name>
<accession>A0AAD8QIM3</accession>
<evidence type="ECO:0000313" key="15">
    <source>
        <dbReference type="Proteomes" id="UP001231189"/>
    </source>
</evidence>
<keyword evidence="9 12" id="KW-0472">Membrane</keyword>
<evidence type="ECO:0000256" key="11">
    <source>
        <dbReference type="SAM" id="MobiDB-lite"/>
    </source>
</evidence>
<dbReference type="Gene3D" id="3.40.50.620">
    <property type="entry name" value="HUPs"/>
    <property type="match status" value="1"/>
</dbReference>
<sequence length="797" mass="87251">MEEAEGGVGRGGSGEDDAEERADVYCAVGKDAGREWRANLRWVLADFPRSQSHRRLVLVLAHVHRPPQRINMMGAWVPVSQVAEHEVAAYRKMEEDKASKALDDLIRICKTQGVHARKLVVAVDDTTNGLIQLVDNHEVAELVMGAASDRAYTRKIRAPKSKKALALQQKANPNCRIWFVCKGNLICTREVTEKQSMAAPSTASTSPRSSASGHSRSKSSPPQLPLHADGEPIFTIYDTAIPSVRQTPSRHDIDNATNHSVEDIARQAAVETAEAEGGSPTGLHPIQEGGEELSTPSSYSPVKVQTWVNNREADEFVGVGARFGPIIESKEKHANRTGLLLADPFDCCAPLKEKVAGEVLLVQRGDCKFTTKTKNAEAAGASAIIIMNNLHELYKMVCDQNETDLDINIPAVLLPKDAGTILKGLLSLGKVSVQLYSPDRPLVDTAEVFLWLMAVGTILGASYWSAWSAREAVTEQEKLLKDGHESLVNCEAGGSSGMVDITMTSAMLFIVVASLFLVMLYKLMSHWFVELLVVIFCIGGVEGLQTCLVALLSRWFKPAAGSFVKVPFFGAVSYLTLAVCPFCIVFAVLWAVYRRMPYAWIGQDVLGIALIVTVIQIVRIPNLKVGSVLLGCSFLYDIFWVFISKMLFHESVMIVVARGDKTDEDGVPMLLKIPRMFDPWGGYSIIGFGDILLPGLLVAFALRYDWAAKKTLQSGYFLWSMVAYGSGLLITYVALNLMDGHGQPALLYIVPFTLGTFISLGKKRGELRNLWSKGQPPRVCTHEHQHLIDPASAVSSS</sequence>
<organism evidence="14 15">
    <name type="scientific">Lolium multiflorum</name>
    <name type="common">Italian ryegrass</name>
    <name type="synonym">Lolium perenne subsp. multiflorum</name>
    <dbReference type="NCBI Taxonomy" id="4521"/>
    <lineage>
        <taxon>Eukaryota</taxon>
        <taxon>Viridiplantae</taxon>
        <taxon>Streptophyta</taxon>
        <taxon>Embryophyta</taxon>
        <taxon>Tracheophyta</taxon>
        <taxon>Spermatophyta</taxon>
        <taxon>Magnoliopsida</taxon>
        <taxon>Liliopsida</taxon>
        <taxon>Poales</taxon>
        <taxon>Poaceae</taxon>
        <taxon>BOP clade</taxon>
        <taxon>Pooideae</taxon>
        <taxon>Poodae</taxon>
        <taxon>Poeae</taxon>
        <taxon>Poeae Chloroplast Group 2 (Poeae type)</taxon>
        <taxon>Loliodinae</taxon>
        <taxon>Loliinae</taxon>
        <taxon>Lolium</taxon>
    </lineage>
</organism>
<gene>
    <name evidence="14" type="ORF">QYE76_037770</name>
</gene>
<dbReference type="InterPro" id="IPR003137">
    <property type="entry name" value="PA_domain"/>
</dbReference>
<dbReference type="Pfam" id="PF04258">
    <property type="entry name" value="Peptidase_A22B"/>
    <property type="match status" value="1"/>
</dbReference>
<dbReference type="GO" id="GO:0033619">
    <property type="term" value="P:membrane protein proteolysis"/>
    <property type="evidence" value="ECO:0007669"/>
    <property type="project" value="TreeGrafter"/>
</dbReference>
<dbReference type="GO" id="GO:0042500">
    <property type="term" value="F:aspartic endopeptidase activity, intramembrane cleaving"/>
    <property type="evidence" value="ECO:0007669"/>
    <property type="project" value="InterPro"/>
</dbReference>
<feature type="region of interest" description="Disordered" evidence="11">
    <location>
        <begin position="194"/>
        <end position="229"/>
    </location>
</feature>
<keyword evidence="8 12" id="KW-1133">Transmembrane helix</keyword>
<dbReference type="GO" id="GO:0010008">
    <property type="term" value="C:endosome membrane"/>
    <property type="evidence" value="ECO:0007669"/>
    <property type="project" value="UniProtKB-SubCell"/>
</dbReference>
<dbReference type="SMART" id="SM00730">
    <property type="entry name" value="PSN"/>
    <property type="match status" value="1"/>
</dbReference>
<protein>
    <recommendedName>
        <fullName evidence="13">PA domain-containing protein</fullName>
    </recommendedName>
</protein>
<proteinExistence type="inferred from homology"/>
<evidence type="ECO:0000256" key="1">
    <source>
        <dbReference type="ARBA" id="ARBA00003012"/>
    </source>
</evidence>
<comment type="function">
    <text evidence="1">Intramembrane-cleaving aspartic protease (I-CLiP) that cleaves type II membrane signal peptides in the hydrophobic plane of the membrane.</text>
</comment>
<keyword evidence="4 12" id="KW-0812">Transmembrane</keyword>
<comment type="caution">
    <text evidence="14">The sequence shown here is derived from an EMBL/GenBank/DDBJ whole genome shotgun (WGS) entry which is preliminary data.</text>
</comment>
<feature type="domain" description="PA" evidence="13">
    <location>
        <begin position="350"/>
        <end position="421"/>
    </location>
</feature>
<evidence type="ECO:0000256" key="2">
    <source>
        <dbReference type="ARBA" id="ARBA00004337"/>
    </source>
</evidence>
<dbReference type="InterPro" id="IPR046450">
    <property type="entry name" value="PA_dom_sf"/>
</dbReference>
<dbReference type="SUPFAM" id="SSF52025">
    <property type="entry name" value="PA domain"/>
    <property type="match status" value="1"/>
</dbReference>
<feature type="transmembrane region" description="Helical" evidence="12">
    <location>
        <begin position="680"/>
        <end position="704"/>
    </location>
</feature>
<dbReference type="PANTHER" id="PTHR12174">
    <property type="entry name" value="SIGNAL PEPTIDE PEPTIDASE"/>
    <property type="match status" value="1"/>
</dbReference>
<evidence type="ECO:0000256" key="8">
    <source>
        <dbReference type="ARBA" id="ARBA00022989"/>
    </source>
</evidence>
<dbReference type="InterPro" id="IPR007369">
    <property type="entry name" value="Peptidase_A22B_SPP"/>
</dbReference>